<dbReference type="NCBIfam" id="TIGR04226">
    <property type="entry name" value="RrgB_K2N_iso_D2"/>
    <property type="match status" value="1"/>
</dbReference>
<dbReference type="EMBL" id="LT629759">
    <property type="protein sequence ID" value="SDR65000.1"/>
    <property type="molecule type" value="Genomic_DNA"/>
</dbReference>
<accession>A0A1H1KSK2</accession>
<proteinExistence type="predicted"/>
<gene>
    <name evidence="4" type="ORF">SAMN04489857_0157</name>
</gene>
<dbReference type="GeneID" id="78499537"/>
<organism evidence="4 5">
    <name type="scientific">Parafannyhessea umbonata</name>
    <dbReference type="NCBI Taxonomy" id="604330"/>
    <lineage>
        <taxon>Bacteria</taxon>
        <taxon>Bacillati</taxon>
        <taxon>Actinomycetota</taxon>
        <taxon>Coriobacteriia</taxon>
        <taxon>Coriobacteriales</taxon>
        <taxon>Atopobiaceae</taxon>
        <taxon>Parafannyhessea</taxon>
    </lineage>
</organism>
<keyword evidence="1" id="KW-1133">Transmembrane helix</keyword>
<dbReference type="GO" id="GO:0005975">
    <property type="term" value="P:carbohydrate metabolic process"/>
    <property type="evidence" value="ECO:0007669"/>
    <property type="project" value="UniProtKB-ARBA"/>
</dbReference>
<sequence length="551" mass="58505">MKKHNIARAAVSAGLAIAMTFGGIAPATMAFAATNDGSVTISKRADNDNTTLQGYQIFKADVADVNGSKVASNLEWASDQVKADVQTATGKTFAKAQDAADYLVTLSTSDTDYILANGDVLNTIANTLRNDTSLTPTTVKPGTASTGMSTGYWLFVTSKDSTNNTSDASKVDQTGTSPIYAIVGGSALTINQKATIPTVDKFVKNDKDDSDWGKVADSEVEQELNYKLVGTVADNVATYDTYYYKFTDTLSAGLTADLGSVVVKVKNGDTETTVNASSYRKNIDSITNTLTVEFSDLKKAKDENGAAVTINKDSVVNVYYNAKLDKTKAYKLASDAAKSTIDTDYNNNPNEVKLTYSNNPNTDSKGDTTPHKVTDYTYQLNIVKQDTDDATKKLQGAKFTIKATGADEGTTDKYVQEDGSLGSTAHEFTTNADGKIEVKGLDAGTYTVTETTAPTGYNKVADFDFTITPTWNNADVTKATALQSLAVTEDASYVDSNATGSQVNLTVKDKAGHGLPLTGQAGVTVTFVAGALVLAFGVSRVVRNRKEQDAE</sequence>
<name>A0A1H1KSK2_9ACTN</name>
<evidence type="ECO:0000256" key="2">
    <source>
        <dbReference type="SAM" id="SignalP"/>
    </source>
</evidence>
<dbReference type="InterPro" id="IPR041033">
    <property type="entry name" value="SpaA_PFL_dom_1"/>
</dbReference>
<dbReference type="AlphaFoldDB" id="A0A1H1KSK2"/>
<evidence type="ECO:0000313" key="5">
    <source>
        <dbReference type="Proteomes" id="UP000199480"/>
    </source>
</evidence>
<keyword evidence="1" id="KW-0472">Membrane</keyword>
<reference evidence="5" key="1">
    <citation type="submission" date="2016-10" db="EMBL/GenBank/DDBJ databases">
        <authorList>
            <person name="Varghese N."/>
            <person name="Submissions S."/>
        </authorList>
    </citation>
    <scope>NUCLEOTIDE SEQUENCE [LARGE SCALE GENOMIC DNA]</scope>
    <source>
        <strain evidence="5">DSM 22620</strain>
    </source>
</reference>
<feature type="signal peptide" evidence="2">
    <location>
        <begin position="1"/>
        <end position="32"/>
    </location>
</feature>
<dbReference type="OrthoDB" id="2199792at2"/>
<dbReference type="Proteomes" id="UP000199480">
    <property type="component" value="Chromosome I"/>
</dbReference>
<evidence type="ECO:0000259" key="3">
    <source>
        <dbReference type="Pfam" id="PF17802"/>
    </source>
</evidence>
<evidence type="ECO:0000256" key="1">
    <source>
        <dbReference type="SAM" id="Phobius"/>
    </source>
</evidence>
<dbReference type="InterPro" id="IPR026466">
    <property type="entry name" value="Fim_isopep_form_D2_dom"/>
</dbReference>
<dbReference type="Gene3D" id="2.60.40.10">
    <property type="entry name" value="Immunoglobulins"/>
    <property type="match status" value="1"/>
</dbReference>
<dbReference type="Pfam" id="PF17802">
    <property type="entry name" value="SpaA"/>
    <property type="match status" value="1"/>
</dbReference>
<dbReference type="InterPro" id="IPR013783">
    <property type="entry name" value="Ig-like_fold"/>
</dbReference>
<protein>
    <submittedName>
        <fullName evidence="4">Fimbrial isopeptide formation D2 domain-containing protein</fullName>
    </submittedName>
</protein>
<dbReference type="Gene3D" id="2.60.40.740">
    <property type="match status" value="1"/>
</dbReference>
<feature type="chain" id="PRO_5009252733" evidence="2">
    <location>
        <begin position="33"/>
        <end position="551"/>
    </location>
</feature>
<feature type="transmembrane region" description="Helical" evidence="1">
    <location>
        <begin position="517"/>
        <end position="538"/>
    </location>
</feature>
<evidence type="ECO:0000313" key="4">
    <source>
        <dbReference type="EMBL" id="SDR65000.1"/>
    </source>
</evidence>
<keyword evidence="1" id="KW-0812">Transmembrane</keyword>
<dbReference type="RefSeq" id="WP_090861196.1">
    <property type="nucleotide sequence ID" value="NZ_LT629759.1"/>
</dbReference>
<keyword evidence="2" id="KW-0732">Signal</keyword>
<feature type="domain" description="SpaA-like prealbumin fold" evidence="3">
    <location>
        <begin position="381"/>
        <end position="468"/>
    </location>
</feature>